<feature type="binding site" evidence="7">
    <location>
        <position position="58"/>
    </location>
    <ligand>
        <name>S-adenosyl-L-methionine</name>
        <dbReference type="ChEBI" id="CHEBI:59789"/>
    </ligand>
</feature>
<dbReference type="Gene3D" id="3.40.50.150">
    <property type="entry name" value="Vaccinia Virus protein VP39"/>
    <property type="match status" value="1"/>
</dbReference>
<dbReference type="GO" id="GO:0043565">
    <property type="term" value="F:sequence-specific DNA binding"/>
    <property type="evidence" value="ECO:0007669"/>
    <property type="project" value="TreeGrafter"/>
</dbReference>
<dbReference type="SUPFAM" id="SSF53335">
    <property type="entry name" value="S-adenosyl-L-methionine-dependent methyltransferases"/>
    <property type="match status" value="1"/>
</dbReference>
<dbReference type="PANTHER" id="PTHR30481:SF3">
    <property type="entry name" value="DNA ADENINE METHYLASE"/>
    <property type="match status" value="1"/>
</dbReference>
<accession>A0A1M5ZHI1</accession>
<dbReference type="EMBL" id="FQXV01000020">
    <property type="protein sequence ID" value="SHI23393.1"/>
    <property type="molecule type" value="Genomic_DNA"/>
</dbReference>
<dbReference type="PANTHER" id="PTHR30481">
    <property type="entry name" value="DNA ADENINE METHYLASE"/>
    <property type="match status" value="1"/>
</dbReference>
<keyword evidence="4 8" id="KW-0808">Transferase</keyword>
<keyword evidence="3 8" id="KW-0489">Methyltransferase</keyword>
<comment type="catalytic activity">
    <reaction evidence="6 8">
        <text>a 2'-deoxyadenosine in DNA + S-adenosyl-L-methionine = an N(6)-methyl-2'-deoxyadenosine in DNA + S-adenosyl-L-homocysteine + H(+)</text>
        <dbReference type="Rhea" id="RHEA:15197"/>
        <dbReference type="Rhea" id="RHEA-COMP:12418"/>
        <dbReference type="Rhea" id="RHEA-COMP:12419"/>
        <dbReference type="ChEBI" id="CHEBI:15378"/>
        <dbReference type="ChEBI" id="CHEBI:57856"/>
        <dbReference type="ChEBI" id="CHEBI:59789"/>
        <dbReference type="ChEBI" id="CHEBI:90615"/>
        <dbReference type="ChEBI" id="CHEBI:90616"/>
        <dbReference type="EC" id="2.1.1.72"/>
    </reaction>
</comment>
<dbReference type="STRING" id="1123282.SAMN02745823_03714"/>
<evidence type="ECO:0000256" key="4">
    <source>
        <dbReference type="ARBA" id="ARBA00022679"/>
    </source>
</evidence>
<dbReference type="InterPro" id="IPR012327">
    <property type="entry name" value="MeTrfase_D12"/>
</dbReference>
<dbReference type="AlphaFoldDB" id="A0A1M5ZHI1"/>
<protein>
    <recommendedName>
        <fullName evidence="2 8">Site-specific DNA-methyltransferase (adenine-specific)</fullName>
        <ecNumber evidence="2 8">2.1.1.72</ecNumber>
    </recommendedName>
</protein>
<feature type="binding site" evidence="7">
    <location>
        <position position="185"/>
    </location>
    <ligand>
        <name>S-adenosyl-L-methionine</name>
        <dbReference type="ChEBI" id="CHEBI:59789"/>
    </ligand>
</feature>
<gene>
    <name evidence="9" type="ORF">SAMN02745823_03714</name>
</gene>
<evidence type="ECO:0000313" key="9">
    <source>
        <dbReference type="EMBL" id="SHI23393.1"/>
    </source>
</evidence>
<dbReference type="InterPro" id="IPR002052">
    <property type="entry name" value="DNA_methylase_N6_adenine_CS"/>
</dbReference>
<keyword evidence="5 8" id="KW-0949">S-adenosyl-L-methionine</keyword>
<evidence type="ECO:0000256" key="7">
    <source>
        <dbReference type="PIRSR" id="PIRSR000398-1"/>
    </source>
</evidence>
<dbReference type="PIRSF" id="PIRSF000398">
    <property type="entry name" value="M_m6A_EcoRV"/>
    <property type="match status" value="1"/>
</dbReference>
<dbReference type="GO" id="GO:0009007">
    <property type="term" value="F:site-specific DNA-methyltransferase (adenine-specific) activity"/>
    <property type="evidence" value="ECO:0007669"/>
    <property type="project" value="UniProtKB-UniRule"/>
</dbReference>
<dbReference type="GO" id="GO:0009307">
    <property type="term" value="P:DNA restriction-modification system"/>
    <property type="evidence" value="ECO:0007669"/>
    <property type="project" value="InterPro"/>
</dbReference>
<sequence>MRKNNTKLTPAIKWSGSKRSQVSTILRYVPTFNRYYEPFVGGGSVLYAAAPSSGVCGDICEPLIQFWNTVKSSPVQLADSYAERWEQLQKEGYQTYYVIRDRFNATPNAEDLLFLSRTCVNGLIRFNKNGEFNNSLHHTRKGIVPHSLKQILLDWSSHIQGMSFICGDYRETTESITKNDFIYLDPPYFNTRGRYYGTIDYEPFLEYLAMLNAKKIKFALSFDGSRGDKSYLVDLPKELYKQHIFIQSGNASFKKVMDGKAEQVTESLYLNF</sequence>
<reference evidence="9 10" key="1">
    <citation type="submission" date="2016-11" db="EMBL/GenBank/DDBJ databases">
        <authorList>
            <person name="Jaros S."/>
            <person name="Januszkiewicz K."/>
            <person name="Wedrychowicz H."/>
        </authorList>
    </citation>
    <scope>NUCLEOTIDE SEQUENCE [LARGE SCALE GENOMIC DNA]</scope>
    <source>
        <strain evidence="9 10">DSM 10068</strain>
    </source>
</reference>
<keyword evidence="10" id="KW-1185">Reference proteome</keyword>
<dbReference type="GO" id="GO:1904047">
    <property type="term" value="F:S-adenosyl-L-methionine binding"/>
    <property type="evidence" value="ECO:0007669"/>
    <property type="project" value="TreeGrafter"/>
</dbReference>
<dbReference type="InterPro" id="IPR012263">
    <property type="entry name" value="M_m6A_EcoRV"/>
</dbReference>
<dbReference type="RefSeq" id="WP_242941238.1">
    <property type="nucleotide sequence ID" value="NZ_FQXV01000020.1"/>
</dbReference>
<evidence type="ECO:0000256" key="2">
    <source>
        <dbReference type="ARBA" id="ARBA00011900"/>
    </source>
</evidence>
<dbReference type="Pfam" id="PF02086">
    <property type="entry name" value="MethyltransfD12"/>
    <property type="match status" value="1"/>
</dbReference>
<evidence type="ECO:0000256" key="1">
    <source>
        <dbReference type="ARBA" id="ARBA00006594"/>
    </source>
</evidence>
<proteinExistence type="inferred from homology"/>
<dbReference type="PROSITE" id="PS00092">
    <property type="entry name" value="N6_MTASE"/>
    <property type="match status" value="1"/>
</dbReference>
<dbReference type="GO" id="GO:0032259">
    <property type="term" value="P:methylation"/>
    <property type="evidence" value="ECO:0007669"/>
    <property type="project" value="UniProtKB-KW"/>
</dbReference>
<evidence type="ECO:0000313" key="10">
    <source>
        <dbReference type="Proteomes" id="UP000183995"/>
    </source>
</evidence>
<dbReference type="InterPro" id="IPR023095">
    <property type="entry name" value="Ade_MeTrfase_dom_2"/>
</dbReference>
<dbReference type="InterPro" id="IPR029063">
    <property type="entry name" value="SAM-dependent_MTases_sf"/>
</dbReference>
<evidence type="ECO:0000256" key="5">
    <source>
        <dbReference type="ARBA" id="ARBA00022691"/>
    </source>
</evidence>
<dbReference type="EC" id="2.1.1.72" evidence="2 8"/>
<feature type="binding site" evidence="7">
    <location>
        <position position="14"/>
    </location>
    <ligand>
        <name>S-adenosyl-L-methionine</name>
        <dbReference type="ChEBI" id="CHEBI:59789"/>
    </ligand>
</feature>
<dbReference type="Gene3D" id="1.10.1020.10">
    <property type="entry name" value="Adenine-specific Methyltransferase, Domain 2"/>
    <property type="match status" value="1"/>
</dbReference>
<evidence type="ECO:0000256" key="3">
    <source>
        <dbReference type="ARBA" id="ARBA00022603"/>
    </source>
</evidence>
<feature type="binding site" evidence="7">
    <location>
        <position position="18"/>
    </location>
    <ligand>
        <name>S-adenosyl-L-methionine</name>
        <dbReference type="ChEBI" id="CHEBI:59789"/>
    </ligand>
</feature>
<dbReference type="Proteomes" id="UP000183995">
    <property type="component" value="Unassembled WGS sequence"/>
</dbReference>
<evidence type="ECO:0000256" key="8">
    <source>
        <dbReference type="RuleBase" id="RU361257"/>
    </source>
</evidence>
<dbReference type="PRINTS" id="PR00505">
    <property type="entry name" value="D12N6MTFRASE"/>
</dbReference>
<name>A0A1M5ZHI1_9FIRM</name>
<dbReference type="GO" id="GO:0006298">
    <property type="term" value="P:mismatch repair"/>
    <property type="evidence" value="ECO:0007669"/>
    <property type="project" value="TreeGrafter"/>
</dbReference>
<evidence type="ECO:0000256" key="6">
    <source>
        <dbReference type="ARBA" id="ARBA00047942"/>
    </source>
</evidence>
<dbReference type="NCBIfam" id="TIGR00571">
    <property type="entry name" value="dam"/>
    <property type="match status" value="1"/>
</dbReference>
<organism evidence="9 10">
    <name type="scientific">Sporobacter termitidis DSM 10068</name>
    <dbReference type="NCBI Taxonomy" id="1123282"/>
    <lineage>
        <taxon>Bacteria</taxon>
        <taxon>Bacillati</taxon>
        <taxon>Bacillota</taxon>
        <taxon>Clostridia</taxon>
        <taxon>Eubacteriales</taxon>
        <taxon>Oscillospiraceae</taxon>
        <taxon>Sporobacter</taxon>
    </lineage>
</organism>
<comment type="similarity">
    <text evidence="1 8">Belongs to the N(4)/N(6)-methyltransferase family.</text>
</comment>